<sequence length="71" mass="8093">MPERTSDFSKSPSRLRRWASPREAADYLGVSTRTIRQMGADGRIRLYRNGKRLVRIDLDELDASMQPGGAR</sequence>
<accession>A0A2G8B432</accession>
<proteinExistence type="predicted"/>
<gene>
    <name evidence="1" type="ORF">MHEC_31620</name>
</gene>
<dbReference type="InterPro" id="IPR041657">
    <property type="entry name" value="HTH_17"/>
</dbReference>
<dbReference type="OrthoDB" id="4870800at2"/>
<dbReference type="Proteomes" id="UP000595446">
    <property type="component" value="Chromosome"/>
</dbReference>
<dbReference type="NCBIfam" id="TIGR01764">
    <property type="entry name" value="excise"/>
    <property type="match status" value="1"/>
</dbReference>
<dbReference type="SUPFAM" id="SSF46955">
    <property type="entry name" value="Putative DNA-binding domain"/>
    <property type="match status" value="1"/>
</dbReference>
<dbReference type="AlphaFoldDB" id="A0A2G8B432"/>
<dbReference type="InterPro" id="IPR009061">
    <property type="entry name" value="DNA-bd_dom_put_sf"/>
</dbReference>
<reference evidence="1 2" key="1">
    <citation type="submission" date="2020-12" db="EMBL/GenBank/DDBJ databases">
        <title>Complete genome sequence of Mycobacterium heckeshornense JCM 15655T, closely related to a pathogenic non-tuberculous mycobacterial species Mycobacterium xenopi.</title>
        <authorList>
            <person name="Yoshida M."/>
            <person name="Fukano H."/>
            <person name="Asakura T."/>
            <person name="Suzuki M."/>
            <person name="Hoshino Y."/>
        </authorList>
    </citation>
    <scope>NUCLEOTIDE SEQUENCE [LARGE SCALE GENOMIC DNA]</scope>
    <source>
        <strain evidence="1 2">JCM 15655</strain>
    </source>
</reference>
<dbReference type="Pfam" id="PF12728">
    <property type="entry name" value="HTH_17"/>
    <property type="match status" value="1"/>
</dbReference>
<protein>
    <submittedName>
        <fullName evidence="1">Uncharacterized protein</fullName>
    </submittedName>
</protein>
<evidence type="ECO:0000313" key="1">
    <source>
        <dbReference type="EMBL" id="BCO36729.1"/>
    </source>
</evidence>
<name>A0A2G8B432_9MYCO</name>
<dbReference type="InterPro" id="IPR010093">
    <property type="entry name" value="SinI_DNA-bd"/>
</dbReference>
<evidence type="ECO:0000313" key="2">
    <source>
        <dbReference type="Proteomes" id="UP000595446"/>
    </source>
</evidence>
<dbReference type="RefSeq" id="WP_048891530.1">
    <property type="nucleotide sequence ID" value="NZ_AP024237.1"/>
</dbReference>
<organism evidence="1 2">
    <name type="scientific">Mycobacterium heckeshornense</name>
    <dbReference type="NCBI Taxonomy" id="110505"/>
    <lineage>
        <taxon>Bacteria</taxon>
        <taxon>Bacillati</taxon>
        <taxon>Actinomycetota</taxon>
        <taxon>Actinomycetes</taxon>
        <taxon>Mycobacteriales</taxon>
        <taxon>Mycobacteriaceae</taxon>
        <taxon>Mycobacterium</taxon>
    </lineage>
</organism>
<keyword evidence="2" id="KW-1185">Reference proteome</keyword>
<dbReference type="GO" id="GO:0003677">
    <property type="term" value="F:DNA binding"/>
    <property type="evidence" value="ECO:0007669"/>
    <property type="project" value="InterPro"/>
</dbReference>
<dbReference type="EMBL" id="AP024237">
    <property type="protein sequence ID" value="BCO36729.1"/>
    <property type="molecule type" value="Genomic_DNA"/>
</dbReference>